<feature type="region of interest" description="Disordered" evidence="9">
    <location>
        <begin position="168"/>
        <end position="214"/>
    </location>
</feature>
<organism evidence="11 12">
    <name type="scientific">Coprinellus micaceus</name>
    <name type="common">Glistening ink-cap mushroom</name>
    <name type="synonym">Coprinus micaceus</name>
    <dbReference type="NCBI Taxonomy" id="71717"/>
    <lineage>
        <taxon>Eukaryota</taxon>
        <taxon>Fungi</taxon>
        <taxon>Dikarya</taxon>
        <taxon>Basidiomycota</taxon>
        <taxon>Agaricomycotina</taxon>
        <taxon>Agaricomycetes</taxon>
        <taxon>Agaricomycetidae</taxon>
        <taxon>Agaricales</taxon>
        <taxon>Agaricineae</taxon>
        <taxon>Psathyrellaceae</taxon>
        <taxon>Coprinellus</taxon>
    </lineage>
</organism>
<protein>
    <recommendedName>
        <fullName evidence="7">Vacuolar protein-sorting-associated protein 36</fullName>
    </recommendedName>
    <alternativeName>
        <fullName evidence="7">ESCRT-II complex subunit VPS36</fullName>
    </alternativeName>
</protein>
<dbReference type="InterPro" id="IPR011993">
    <property type="entry name" value="PH-like_dom_sf"/>
</dbReference>
<dbReference type="InterPro" id="IPR040608">
    <property type="entry name" value="Snf8/Vps36"/>
</dbReference>
<dbReference type="PANTHER" id="PTHR13128:SF12">
    <property type="entry name" value="VACUOLAR PROTEIN-SORTING-ASSOCIATED PROTEIN 36"/>
    <property type="match status" value="1"/>
</dbReference>
<evidence type="ECO:0000256" key="7">
    <source>
        <dbReference type="RuleBase" id="RU367095"/>
    </source>
</evidence>
<proteinExistence type="inferred from homology"/>
<keyword evidence="5" id="KW-0862">Zinc</keyword>
<feature type="coiled-coil region" evidence="8">
    <location>
        <begin position="341"/>
        <end position="368"/>
    </location>
</feature>
<gene>
    <name evidence="11" type="ORF">FA13DRAFT_1640379</name>
</gene>
<dbReference type="Gene3D" id="1.10.10.10">
    <property type="entry name" value="Winged helix-like DNA-binding domain superfamily/Winged helix DNA-binding domain"/>
    <property type="match status" value="1"/>
</dbReference>
<keyword evidence="3" id="KW-0479">Metal-binding</keyword>
<evidence type="ECO:0000256" key="9">
    <source>
        <dbReference type="SAM" id="MobiDB-lite"/>
    </source>
</evidence>
<feature type="region of interest" description="Disordered" evidence="9">
    <location>
        <begin position="245"/>
        <end position="271"/>
    </location>
</feature>
<dbReference type="SUPFAM" id="SSF46785">
    <property type="entry name" value="Winged helix' DNA-binding domain"/>
    <property type="match status" value="1"/>
</dbReference>
<dbReference type="GO" id="GO:0032266">
    <property type="term" value="F:phosphatidylinositol-3-phosphate binding"/>
    <property type="evidence" value="ECO:0007669"/>
    <property type="project" value="UniProtKB-UniRule"/>
</dbReference>
<keyword evidence="8" id="KW-0175">Coiled coil</keyword>
<feature type="compositionally biased region" description="Polar residues" evidence="9">
    <location>
        <begin position="102"/>
        <end position="116"/>
    </location>
</feature>
<dbReference type="OrthoDB" id="271448at2759"/>
<dbReference type="InterPro" id="IPR036388">
    <property type="entry name" value="WH-like_DNA-bd_sf"/>
</dbReference>
<evidence type="ECO:0000256" key="6">
    <source>
        <dbReference type="ARBA" id="ARBA00022927"/>
    </source>
</evidence>
<dbReference type="AlphaFoldDB" id="A0A4Y7SMV2"/>
<keyword evidence="12" id="KW-1185">Reference proteome</keyword>
<keyword evidence="6 7" id="KW-0653">Protein transport</keyword>
<dbReference type="Proteomes" id="UP000298030">
    <property type="component" value="Unassembled WGS sequence"/>
</dbReference>
<dbReference type="Pfam" id="PF11605">
    <property type="entry name" value="Vps36_ESCRT-II"/>
    <property type="match status" value="1"/>
</dbReference>
<dbReference type="InterPro" id="IPR001876">
    <property type="entry name" value="Znf_RanBP2"/>
</dbReference>
<sequence>MALKRFSTAIDGTIPVVALLYNDEELLGSQDTVGIYDGLQKSPRHQNGTVSITSHRLFYIDSSNPEAASFAIDLERISRTDYYAGLFTSSAKATLYLSAPATSTEQRPGGAYTQQDSADDRVLTSGGPGEAVGGGWECQVCAYKNPPGLSPGASRVCELCGVPRDALAPSTSTSSSDSPSHHVPLSHLSSSLPSPGLAGRSTPTPSTPNQIRSSKDPLPCPACTFLNHPSLRSCELCDTPLPRHQSSKRILKSAPVSRPGSPDGDDLEDGGEGVIKVSFRKGGDKPIYALLKRSLKGKAWGVWVATPISRADSTDPQNRSVGISAILRSVETTTAAREDTLQDALQDLEALRIKAKDMVRLAAELNDRLSQATSASSPSQNAYGLSEGGVMTPNQEPEEATFIRSSLTQLGLHMENSPVTLDMVRDERKWVEDLGRELGKVLQGSTSASSSGKDAKGLMSERGIIALDEAWGGWNRARGMALIPPSTFLQAIPLLPSYTSPPIHTRTFASGLRVLHRPEYGRSAFAARLAGFLVSRGEKSTLEIAMEMLNDPEYGDSYGGAVGGEKQTLSVALTQEMIEDAERDGDACRDDAGECAILGGGGVGGMGGAGEVKWYPNLFLGYAWDGMEVEETV</sequence>
<comment type="subcellular location">
    <subcellularLocation>
        <location evidence="7">Cytoplasm</location>
    </subcellularLocation>
    <subcellularLocation>
        <location evidence="7">Endosome</location>
    </subcellularLocation>
</comment>
<dbReference type="InterPro" id="IPR037855">
    <property type="entry name" value="Vps36"/>
</dbReference>
<feature type="region of interest" description="Disordered" evidence="9">
    <location>
        <begin position="102"/>
        <end position="128"/>
    </location>
</feature>
<comment type="function">
    <text evidence="7">Component of the ESCRT-II complex (endosomal sorting complex required for transport II), which is required for multivesicular body (MVB) formation and sorting of endosomal cargo proteins into MVBs.</text>
</comment>
<dbReference type="InterPro" id="IPR036390">
    <property type="entry name" value="WH_DNA-bd_sf"/>
</dbReference>
<dbReference type="SUPFAM" id="SSF50729">
    <property type="entry name" value="PH domain-like"/>
    <property type="match status" value="2"/>
</dbReference>
<dbReference type="SMART" id="SM00547">
    <property type="entry name" value="ZnF_RBZ"/>
    <property type="match status" value="2"/>
</dbReference>
<dbReference type="EMBL" id="QPFP01000082">
    <property type="protein sequence ID" value="TEB23102.1"/>
    <property type="molecule type" value="Genomic_DNA"/>
</dbReference>
<evidence type="ECO:0000259" key="10">
    <source>
        <dbReference type="PROSITE" id="PS51495"/>
    </source>
</evidence>
<dbReference type="STRING" id="71717.A0A4Y7SMV2"/>
<dbReference type="GO" id="GO:0008270">
    <property type="term" value="F:zinc ion binding"/>
    <property type="evidence" value="ECO:0007669"/>
    <property type="project" value="UniProtKB-KW"/>
</dbReference>
<dbReference type="Gene3D" id="2.30.29.30">
    <property type="entry name" value="Pleckstrin-homology domain (PH domain)/Phosphotyrosine-binding domain (PTB)"/>
    <property type="match status" value="1"/>
</dbReference>
<dbReference type="GO" id="GO:0031902">
    <property type="term" value="C:late endosome membrane"/>
    <property type="evidence" value="ECO:0007669"/>
    <property type="project" value="UniProtKB-UniRule"/>
</dbReference>
<dbReference type="Gene3D" id="4.10.1060.10">
    <property type="entry name" value="Zinc finger, RanBP2-type"/>
    <property type="match status" value="1"/>
</dbReference>
<comment type="subunit">
    <text evidence="7">Component of the endosomal sorting complex required for transport II (ESCRT-II).</text>
</comment>
<reference evidence="11 12" key="1">
    <citation type="journal article" date="2019" name="Nat. Ecol. Evol.">
        <title>Megaphylogeny resolves global patterns of mushroom evolution.</title>
        <authorList>
            <person name="Varga T."/>
            <person name="Krizsan K."/>
            <person name="Foldi C."/>
            <person name="Dima B."/>
            <person name="Sanchez-Garcia M."/>
            <person name="Sanchez-Ramirez S."/>
            <person name="Szollosi G.J."/>
            <person name="Szarkandi J.G."/>
            <person name="Papp V."/>
            <person name="Albert L."/>
            <person name="Andreopoulos W."/>
            <person name="Angelini C."/>
            <person name="Antonin V."/>
            <person name="Barry K.W."/>
            <person name="Bougher N.L."/>
            <person name="Buchanan P."/>
            <person name="Buyck B."/>
            <person name="Bense V."/>
            <person name="Catcheside P."/>
            <person name="Chovatia M."/>
            <person name="Cooper J."/>
            <person name="Damon W."/>
            <person name="Desjardin D."/>
            <person name="Finy P."/>
            <person name="Geml J."/>
            <person name="Haridas S."/>
            <person name="Hughes K."/>
            <person name="Justo A."/>
            <person name="Karasinski D."/>
            <person name="Kautmanova I."/>
            <person name="Kiss B."/>
            <person name="Kocsube S."/>
            <person name="Kotiranta H."/>
            <person name="LaButti K.M."/>
            <person name="Lechner B.E."/>
            <person name="Liimatainen K."/>
            <person name="Lipzen A."/>
            <person name="Lukacs Z."/>
            <person name="Mihaltcheva S."/>
            <person name="Morgado L.N."/>
            <person name="Niskanen T."/>
            <person name="Noordeloos M.E."/>
            <person name="Ohm R.A."/>
            <person name="Ortiz-Santana B."/>
            <person name="Ovrebo C."/>
            <person name="Racz N."/>
            <person name="Riley R."/>
            <person name="Savchenko A."/>
            <person name="Shiryaev A."/>
            <person name="Soop K."/>
            <person name="Spirin V."/>
            <person name="Szebenyi C."/>
            <person name="Tomsovsky M."/>
            <person name="Tulloss R.E."/>
            <person name="Uehling J."/>
            <person name="Grigoriev I.V."/>
            <person name="Vagvolgyi C."/>
            <person name="Papp T."/>
            <person name="Martin F.M."/>
            <person name="Miettinen O."/>
            <person name="Hibbett D.S."/>
            <person name="Nagy L.G."/>
        </authorList>
    </citation>
    <scope>NUCLEOTIDE SEQUENCE [LARGE SCALE GENOMIC DNA]</scope>
    <source>
        <strain evidence="11 12">FP101781</strain>
    </source>
</reference>
<dbReference type="GO" id="GO:0043130">
    <property type="term" value="F:ubiquitin binding"/>
    <property type="evidence" value="ECO:0007669"/>
    <property type="project" value="UniProtKB-UniRule"/>
</dbReference>
<name>A0A4Y7SMV2_COPMI</name>
<keyword evidence="4" id="KW-0863">Zinc-finger</keyword>
<feature type="compositionally biased region" description="Low complexity" evidence="9">
    <location>
        <begin position="169"/>
        <end position="195"/>
    </location>
</feature>
<dbReference type="Gene3D" id="2.30.30.380">
    <property type="entry name" value="Zn-finger domain of Sec23/24"/>
    <property type="match status" value="1"/>
</dbReference>
<dbReference type="Gene3D" id="6.10.140.260">
    <property type="match status" value="1"/>
</dbReference>
<feature type="compositionally biased region" description="Polar residues" evidence="9">
    <location>
        <begin position="201"/>
        <end position="212"/>
    </location>
</feature>
<dbReference type="InterPro" id="IPR021648">
    <property type="entry name" value="GLUE_dom"/>
</dbReference>
<comment type="similarity">
    <text evidence="1 7">Belongs to the VPS36 family.</text>
</comment>
<dbReference type="GO" id="GO:0000814">
    <property type="term" value="C:ESCRT II complex"/>
    <property type="evidence" value="ECO:0007669"/>
    <property type="project" value="UniProtKB-UniRule"/>
</dbReference>
<dbReference type="PANTHER" id="PTHR13128">
    <property type="entry name" value="VACUOLAR PROTEIN-SORTING-ASSOCIATED PROTEIN 36"/>
    <property type="match status" value="1"/>
</dbReference>
<evidence type="ECO:0000256" key="2">
    <source>
        <dbReference type="ARBA" id="ARBA00022448"/>
    </source>
</evidence>
<evidence type="ECO:0000256" key="1">
    <source>
        <dbReference type="ARBA" id="ARBA00009697"/>
    </source>
</evidence>
<keyword evidence="2 7" id="KW-0813">Transport</keyword>
<evidence type="ECO:0000256" key="5">
    <source>
        <dbReference type="ARBA" id="ARBA00022833"/>
    </source>
</evidence>
<keyword evidence="7" id="KW-0967">Endosome</keyword>
<evidence type="ECO:0000313" key="11">
    <source>
        <dbReference type="EMBL" id="TEB23102.1"/>
    </source>
</evidence>
<dbReference type="Pfam" id="PF04157">
    <property type="entry name" value="EAP30"/>
    <property type="match status" value="1"/>
</dbReference>
<accession>A0A4Y7SMV2</accession>
<evidence type="ECO:0000313" key="12">
    <source>
        <dbReference type="Proteomes" id="UP000298030"/>
    </source>
</evidence>
<feature type="region of interest" description="Disordered" evidence="9">
    <location>
        <begin position="371"/>
        <end position="394"/>
    </location>
</feature>
<dbReference type="PROSITE" id="PS51495">
    <property type="entry name" value="GLUE"/>
    <property type="match status" value="1"/>
</dbReference>
<dbReference type="GO" id="GO:0043328">
    <property type="term" value="P:protein transport to vacuole involved in ubiquitin-dependent protein catabolic process via the multivesicular body sorting pathway"/>
    <property type="evidence" value="ECO:0007669"/>
    <property type="project" value="UniProtKB-UniRule"/>
</dbReference>
<feature type="domain" description="GLUE N-terminal" evidence="10">
    <location>
        <begin position="10"/>
        <end position="307"/>
    </location>
</feature>
<evidence type="ECO:0000256" key="3">
    <source>
        <dbReference type="ARBA" id="ARBA00022723"/>
    </source>
</evidence>
<comment type="caution">
    <text evidence="11">The sequence shown here is derived from an EMBL/GenBank/DDBJ whole genome shotgun (WGS) entry which is preliminary data.</text>
</comment>
<evidence type="ECO:0000256" key="8">
    <source>
        <dbReference type="SAM" id="Coils"/>
    </source>
</evidence>
<keyword evidence="7" id="KW-0963">Cytoplasm</keyword>
<evidence type="ECO:0000256" key="4">
    <source>
        <dbReference type="ARBA" id="ARBA00022771"/>
    </source>
</evidence>
<feature type="compositionally biased region" description="Polar residues" evidence="9">
    <location>
        <begin position="371"/>
        <end position="383"/>
    </location>
</feature>